<proteinExistence type="predicted"/>
<name>A0A947GH33_9CYAN</name>
<protein>
    <submittedName>
        <fullName evidence="1">Nucleotide-binding protein</fullName>
    </submittedName>
</protein>
<dbReference type="Gene3D" id="2.60.120.560">
    <property type="entry name" value="Exo-inulinase, domain 1"/>
    <property type="match status" value="1"/>
</dbReference>
<reference evidence="1" key="2">
    <citation type="journal article" date="2021" name="Mar. Drugs">
        <title>Genome Reduction and Secondary Metabolism of the Marine Sponge-Associated Cyanobacterium Leptothoe.</title>
        <authorList>
            <person name="Konstantinou D."/>
            <person name="Popin R.V."/>
            <person name="Fewer D.P."/>
            <person name="Sivonen K."/>
            <person name="Gkelis S."/>
        </authorList>
    </citation>
    <scope>NUCLEOTIDE SEQUENCE</scope>
    <source>
        <strain evidence="1">TAU-MAC 1115</strain>
    </source>
</reference>
<dbReference type="AlphaFoldDB" id="A0A947GH33"/>
<dbReference type="InterPro" id="IPR013320">
    <property type="entry name" value="ConA-like_dom_sf"/>
</dbReference>
<keyword evidence="2" id="KW-1185">Reference proteome</keyword>
<organism evidence="1 2">
    <name type="scientific">Leptothoe spongobia TAU-MAC 1115</name>
    <dbReference type="NCBI Taxonomy" id="1967444"/>
    <lineage>
        <taxon>Bacteria</taxon>
        <taxon>Bacillati</taxon>
        <taxon>Cyanobacteriota</taxon>
        <taxon>Cyanophyceae</taxon>
        <taxon>Nodosilineales</taxon>
        <taxon>Cymatolegaceae</taxon>
        <taxon>Leptothoe</taxon>
        <taxon>Leptothoe spongobia</taxon>
    </lineage>
</organism>
<comment type="caution">
    <text evidence="1">The sequence shown here is derived from an EMBL/GenBank/DDBJ whole genome shotgun (WGS) entry which is preliminary data.</text>
</comment>
<dbReference type="SUPFAM" id="SSF49899">
    <property type="entry name" value="Concanavalin A-like lectins/glucanases"/>
    <property type="match status" value="1"/>
</dbReference>
<dbReference type="EMBL" id="JADOES010000004">
    <property type="protein sequence ID" value="MBT9314443.1"/>
    <property type="molecule type" value="Genomic_DNA"/>
</dbReference>
<gene>
    <name evidence="1" type="ORF">IXB50_03290</name>
</gene>
<reference evidence="1" key="1">
    <citation type="submission" date="2020-11" db="EMBL/GenBank/DDBJ databases">
        <authorList>
            <person name="Konstantinou D."/>
            <person name="Gkelis S."/>
            <person name="Popin R."/>
            <person name="Fewer D."/>
            <person name="Sivonen K."/>
        </authorList>
    </citation>
    <scope>NUCLEOTIDE SEQUENCE</scope>
    <source>
        <strain evidence="1">TAU-MAC 1115</strain>
    </source>
</reference>
<dbReference type="Proteomes" id="UP000717364">
    <property type="component" value="Unassembled WGS sequence"/>
</dbReference>
<sequence length="692" mass="77196">MCTDLYGDAKPAGKAIGSLSTNGTLRRGCDLEHQIAIDNGALRFQPLLTPGWGRQGIAYGPYQRTHGLAFAVLLSNGHNTSQAERIEPLKRRLQRWWIGSETDPPNKRFKQWLKRPQKKGFMRRLWWWIRSAPEFSNYFAVPKLNENLAIGWFPREVPLDPKTEGNGLIVHATGFNNGELLTRVGTQLMSAFQGLQNLQTYYVIVLRQQGAAYYVASVPNAKGFVSYPNMRPIAIDPFNQDSEVYAAIYQSVLGQIGFRVDTRVYGAQVAQIPTLATWYGTAHVADQLCGTGLISDTSAEVGGDWIDYNGQFELTSQGAKALAPDSLTVLDPNEPSGLIHVLIQTSTAITGTGLAWRVNNPDNYWMLLTDNKTCKLCICVDGHDEVVAISELWHLQPNTLHTLQISDDGDAFSLYLDGQLIFNKAFTDPRLGHATGVGLMAAEANPQQYLRAFEVHARSMPMPSTLNVGQPWQVDGTHIAVADDFSGCAQNLVGRVTPVGHRTWQRALGRGEMMMTGDSAVQVQASRQHPNPGRTALTFPWDNPHFADLQVEIVPPGHRRYQRERGRGGLIFWQDENNYITVSNWLDDVYDGASISSFFYLNGYEELYDAVWTNVADRVFWGKPHQLRTVFDGMNFMVFVNGEPVLSRALTDVYPNTPRLSINRVGIVANWEWGNDTGSIFRNFVAKVGLIT</sequence>
<evidence type="ECO:0000313" key="2">
    <source>
        <dbReference type="Proteomes" id="UP000717364"/>
    </source>
</evidence>
<accession>A0A947GH33</accession>
<evidence type="ECO:0000313" key="1">
    <source>
        <dbReference type="EMBL" id="MBT9314443.1"/>
    </source>
</evidence>